<feature type="compositionally biased region" description="Polar residues" evidence="1">
    <location>
        <begin position="44"/>
        <end position="54"/>
    </location>
</feature>
<gene>
    <name evidence="2" type="ORF">Triagg1_2721</name>
</gene>
<evidence type="ECO:0008006" key="4">
    <source>
        <dbReference type="Google" id="ProtNLM"/>
    </source>
</evidence>
<evidence type="ECO:0000256" key="1">
    <source>
        <dbReference type="SAM" id="MobiDB-lite"/>
    </source>
</evidence>
<dbReference type="GeneID" id="87916839"/>
<dbReference type="Proteomes" id="UP001273209">
    <property type="component" value="Unassembled WGS sequence"/>
</dbReference>
<evidence type="ECO:0000313" key="2">
    <source>
        <dbReference type="EMBL" id="KAK4081189.1"/>
    </source>
</evidence>
<dbReference type="AlphaFoldDB" id="A0AAE1IHE3"/>
<feature type="compositionally biased region" description="Low complexity" evidence="1">
    <location>
        <begin position="1"/>
        <end position="29"/>
    </location>
</feature>
<dbReference type="RefSeq" id="XP_062758338.1">
    <property type="nucleotide sequence ID" value="XM_062896934.1"/>
</dbReference>
<dbReference type="Pfam" id="PF13376">
    <property type="entry name" value="OmdA"/>
    <property type="match status" value="1"/>
</dbReference>
<name>A0AAE1IHE3_9HYPO</name>
<keyword evidence="3" id="KW-1185">Reference proteome</keyword>
<feature type="region of interest" description="Disordered" evidence="1">
    <location>
        <begin position="1"/>
        <end position="66"/>
    </location>
</feature>
<sequence length="260" mass="28850">MSTRRTTRAAVAKAAAEASSSPAIPTASSNNPLVIRSKTKSKITESSASPNTIPIRSKPKISLTSSASTSSTTQILSFPSASHFDAWLLDAGTSTPSGIWLRFSKRSIIAKVPSISYPDAVDTSLCHGWIDGQRKRLDEHFYLQRFTPRRSRSLWSRRNVQRVEMLTAEGRMRPAGIAVVDAAKGDGRWDKAYSGPATMEVPEDLEAALAENEEVKVIFQGLSKSQRYSFLWHIHAAKRSETRQRRIREFVDLLARGKTF</sequence>
<proteinExistence type="predicted"/>
<reference evidence="2" key="1">
    <citation type="submission" date="2023-11" db="EMBL/GenBank/DDBJ databases">
        <title>The genome sequences of three competitors of mushroom-forming fungi.</title>
        <authorList>
            <person name="Beijen E."/>
            <person name="Ohm R.A."/>
        </authorList>
    </citation>
    <scope>NUCLEOTIDE SEQUENCE</scope>
    <source>
        <strain evidence="2">CBS 100526</strain>
    </source>
</reference>
<organism evidence="2 3">
    <name type="scientific">Trichoderma aggressivum f. europaeum</name>
    <dbReference type="NCBI Taxonomy" id="173218"/>
    <lineage>
        <taxon>Eukaryota</taxon>
        <taxon>Fungi</taxon>
        <taxon>Dikarya</taxon>
        <taxon>Ascomycota</taxon>
        <taxon>Pezizomycotina</taxon>
        <taxon>Sordariomycetes</taxon>
        <taxon>Hypocreomycetidae</taxon>
        <taxon>Hypocreales</taxon>
        <taxon>Hypocreaceae</taxon>
        <taxon>Trichoderma</taxon>
    </lineage>
</organism>
<comment type="caution">
    <text evidence="2">The sequence shown here is derived from an EMBL/GenBank/DDBJ whole genome shotgun (WGS) entry which is preliminary data.</text>
</comment>
<dbReference type="EMBL" id="JAWRVG010000007">
    <property type="protein sequence ID" value="KAK4081189.1"/>
    <property type="molecule type" value="Genomic_DNA"/>
</dbReference>
<accession>A0AAE1IHE3</accession>
<protein>
    <recommendedName>
        <fullName evidence="4">Bacteriocin-protection protein</fullName>
    </recommendedName>
</protein>
<evidence type="ECO:0000313" key="3">
    <source>
        <dbReference type="Proteomes" id="UP001273209"/>
    </source>
</evidence>